<dbReference type="NCBIfam" id="TIGR03301">
    <property type="entry name" value="PhnW-AepZ"/>
    <property type="match status" value="1"/>
</dbReference>
<dbReference type="InterPro" id="IPR012703">
    <property type="entry name" value="NH2EtPonate_pyrv_transaminase"/>
</dbReference>
<dbReference type="PIRSF" id="PIRSF000524">
    <property type="entry name" value="SPT"/>
    <property type="match status" value="1"/>
</dbReference>
<dbReference type="InterPro" id="IPR015422">
    <property type="entry name" value="PyrdxlP-dep_Trfase_small"/>
</dbReference>
<dbReference type="Gene3D" id="3.90.1150.10">
    <property type="entry name" value="Aspartate Aminotransferase, domain 1"/>
    <property type="match status" value="1"/>
</dbReference>
<evidence type="ECO:0000256" key="1">
    <source>
        <dbReference type="ARBA" id="ARBA00001933"/>
    </source>
</evidence>
<keyword evidence="4 7" id="KW-0663">Pyridoxal phosphate</keyword>
<dbReference type="RefSeq" id="WP_125754035.1">
    <property type="nucleotide sequence ID" value="NZ_JBHTON010000033.1"/>
</dbReference>
<comment type="function">
    <text evidence="7">Involved in phosphonate degradation.</text>
</comment>
<evidence type="ECO:0000256" key="6">
    <source>
        <dbReference type="ARBA" id="ARBA00049460"/>
    </source>
</evidence>
<evidence type="ECO:0000256" key="7">
    <source>
        <dbReference type="HAMAP-Rule" id="MF_01376"/>
    </source>
</evidence>
<protein>
    <recommendedName>
        <fullName evidence="7">2-aminoethylphosphonate--pyruvate transaminase</fullName>
        <ecNumber evidence="7">2.6.1.37</ecNumber>
    </recommendedName>
    <alternativeName>
        <fullName evidence="7">2-aminoethylphosphonate aminotransferase</fullName>
    </alternativeName>
    <alternativeName>
        <fullName evidence="7">AEP transaminase</fullName>
        <shortName evidence="7">AEPT</shortName>
    </alternativeName>
</protein>
<feature type="domain" description="Aminotransferase class V" evidence="8">
    <location>
        <begin position="33"/>
        <end position="338"/>
    </location>
</feature>
<evidence type="ECO:0000256" key="5">
    <source>
        <dbReference type="ARBA" id="ARBA00023317"/>
    </source>
</evidence>
<evidence type="ECO:0000256" key="3">
    <source>
        <dbReference type="ARBA" id="ARBA00022679"/>
    </source>
</evidence>
<dbReference type="EC" id="2.6.1.37" evidence="7"/>
<evidence type="ECO:0000259" key="8">
    <source>
        <dbReference type="Pfam" id="PF00266"/>
    </source>
</evidence>
<gene>
    <name evidence="7 9" type="primary">phnW</name>
    <name evidence="9" type="ORF">ACFQ5J_09980</name>
</gene>
<evidence type="ECO:0000313" key="10">
    <source>
        <dbReference type="Proteomes" id="UP001597252"/>
    </source>
</evidence>
<keyword evidence="5 7" id="KW-0670">Pyruvate</keyword>
<dbReference type="Pfam" id="PF00266">
    <property type="entry name" value="Aminotran_5"/>
    <property type="match status" value="1"/>
</dbReference>
<evidence type="ECO:0000256" key="2">
    <source>
        <dbReference type="ARBA" id="ARBA00022576"/>
    </source>
</evidence>
<dbReference type="Proteomes" id="UP001597252">
    <property type="component" value="Unassembled WGS sequence"/>
</dbReference>
<sequence>MTPYLLLTPGPLTTTASVKAAMQNDYSTWDDDYNAITQHLRTGLLRLAQASPDNYASVLIQGSGSFAVEATLQTAIPKTNACVLVGVNGAYGRRIVEMLEYLDIDHIAVVGSETQPLALADLEKIAQTHPELTHFAMIHCETTTGVLNPIETIVPAMRAHGLVTIIDAMSSFAGIPIATEMLGIDYLISSANKCLQGVPGFGFVIAKRSTIAQTQGNARSLSLDLFEQLACMEVYNGKWRFTSPTHVVLAAAQALDELVEEGGVAARYRRFRACQHMLATGMQELAFERIVAPADQSPIITSFAYPSEDFDFPAFYQALKARGFVIYPGKVAKLPSFRIGNIGDLDTTDIRALLAAIRVVQAELAVTV</sequence>
<dbReference type="InterPro" id="IPR000192">
    <property type="entry name" value="Aminotrans_V_dom"/>
</dbReference>
<accession>A0ABW4EAV6</accession>
<dbReference type="EMBL" id="JBHTON010000033">
    <property type="protein sequence ID" value="MFD1485556.1"/>
    <property type="molecule type" value="Genomic_DNA"/>
</dbReference>
<feature type="modified residue" description="N6-(pyridoxal phosphate)lysine" evidence="7">
    <location>
        <position position="193"/>
    </location>
</feature>
<dbReference type="HAMAP" id="MF_01376">
    <property type="entry name" value="PhnW_aminotrans_5"/>
    <property type="match status" value="1"/>
</dbReference>
<keyword evidence="3 7" id="KW-0808">Transferase</keyword>
<dbReference type="SUPFAM" id="SSF53383">
    <property type="entry name" value="PLP-dependent transferases"/>
    <property type="match status" value="1"/>
</dbReference>
<comment type="caution">
    <text evidence="9">The sequence shown here is derived from an EMBL/GenBank/DDBJ whole genome shotgun (WGS) entry which is preliminary data.</text>
</comment>
<organism evidence="9 10">
    <name type="scientific">Lacticaseibacillus baoqingensis</name>
    <dbReference type="NCBI Taxonomy" id="2486013"/>
    <lineage>
        <taxon>Bacteria</taxon>
        <taxon>Bacillati</taxon>
        <taxon>Bacillota</taxon>
        <taxon>Bacilli</taxon>
        <taxon>Lactobacillales</taxon>
        <taxon>Lactobacillaceae</taxon>
        <taxon>Lacticaseibacillus</taxon>
    </lineage>
</organism>
<dbReference type="InterPro" id="IPR024169">
    <property type="entry name" value="SP_NH2Trfase/AEP_transaminase"/>
</dbReference>
<comment type="cofactor">
    <cofactor evidence="1 7">
        <name>pyridoxal 5'-phosphate</name>
        <dbReference type="ChEBI" id="CHEBI:597326"/>
    </cofactor>
</comment>
<evidence type="ECO:0000313" key="9">
    <source>
        <dbReference type="EMBL" id="MFD1485556.1"/>
    </source>
</evidence>
<dbReference type="InterPro" id="IPR015424">
    <property type="entry name" value="PyrdxlP-dep_Trfase"/>
</dbReference>
<reference evidence="10" key="1">
    <citation type="journal article" date="2019" name="Int. J. Syst. Evol. Microbiol.">
        <title>The Global Catalogue of Microorganisms (GCM) 10K type strain sequencing project: providing services to taxonomists for standard genome sequencing and annotation.</title>
        <authorList>
            <consortium name="The Broad Institute Genomics Platform"/>
            <consortium name="The Broad Institute Genome Sequencing Center for Infectious Disease"/>
            <person name="Wu L."/>
            <person name="Ma J."/>
        </authorList>
    </citation>
    <scope>NUCLEOTIDE SEQUENCE [LARGE SCALE GENOMIC DNA]</scope>
    <source>
        <strain evidence="10">CCM 8903</strain>
    </source>
</reference>
<name>A0ABW4EAV6_9LACO</name>
<dbReference type="GO" id="GO:0047304">
    <property type="term" value="F:2-aminoethylphosphonate-pyruvate transaminase activity"/>
    <property type="evidence" value="ECO:0007669"/>
    <property type="project" value="UniProtKB-EC"/>
</dbReference>
<dbReference type="PANTHER" id="PTHR42778">
    <property type="entry name" value="2-AMINOETHYLPHOSPHONATE--PYRUVATE TRANSAMINASE"/>
    <property type="match status" value="1"/>
</dbReference>
<dbReference type="Gene3D" id="3.40.640.10">
    <property type="entry name" value="Type I PLP-dependent aspartate aminotransferase-like (Major domain)"/>
    <property type="match status" value="1"/>
</dbReference>
<dbReference type="PANTHER" id="PTHR42778:SF1">
    <property type="entry name" value="2-AMINOETHYLPHOSPHONATE--PYRUVATE TRANSAMINASE"/>
    <property type="match status" value="1"/>
</dbReference>
<comment type="subunit">
    <text evidence="7">Homodimer.</text>
</comment>
<dbReference type="NCBIfam" id="NF010006">
    <property type="entry name" value="PRK13479.1"/>
    <property type="match status" value="1"/>
</dbReference>
<evidence type="ECO:0000256" key="4">
    <source>
        <dbReference type="ARBA" id="ARBA00022898"/>
    </source>
</evidence>
<keyword evidence="2 7" id="KW-0032">Aminotransferase</keyword>
<dbReference type="InterPro" id="IPR015421">
    <property type="entry name" value="PyrdxlP-dep_Trfase_major"/>
</dbReference>
<comment type="similarity">
    <text evidence="7">Belongs to the class-V pyridoxal-phosphate-dependent aminotransferase family. PhnW subfamily.</text>
</comment>
<comment type="catalytic activity">
    <reaction evidence="6 7">
        <text>(2-aminoethyl)phosphonate + pyruvate = phosphonoacetaldehyde + L-alanine</text>
        <dbReference type="Rhea" id="RHEA:17021"/>
        <dbReference type="ChEBI" id="CHEBI:15361"/>
        <dbReference type="ChEBI" id="CHEBI:57418"/>
        <dbReference type="ChEBI" id="CHEBI:57972"/>
        <dbReference type="ChEBI" id="CHEBI:58383"/>
        <dbReference type="EC" id="2.6.1.37"/>
    </reaction>
</comment>
<keyword evidence="10" id="KW-1185">Reference proteome</keyword>
<proteinExistence type="inferred from homology"/>
<dbReference type="NCBIfam" id="TIGR02326">
    <property type="entry name" value="transamin_PhnW"/>
    <property type="match status" value="1"/>
</dbReference>